<dbReference type="InterPro" id="IPR024752">
    <property type="entry name" value="Myb/SANT-like_dom"/>
</dbReference>
<reference evidence="3 4" key="1">
    <citation type="submission" date="2024-01" db="EMBL/GenBank/DDBJ databases">
        <title>The genomes of 5 underutilized Papilionoideae crops provide insights into root nodulation and disease resistanc.</title>
        <authorList>
            <person name="Jiang F."/>
        </authorList>
    </citation>
    <scope>NUCLEOTIDE SEQUENCE [LARGE SCALE GENOMIC DNA]</scope>
    <source>
        <strain evidence="3">JINMINGXINNONG_FW02</strain>
        <tissue evidence="3">Leaves</tissue>
    </source>
</reference>
<feature type="domain" description="Myb/SANT-like" evidence="2">
    <location>
        <begin position="347"/>
        <end position="441"/>
    </location>
</feature>
<name>A0AAN9MEK8_PHACN</name>
<evidence type="ECO:0000313" key="3">
    <source>
        <dbReference type="EMBL" id="KAK7352631.1"/>
    </source>
</evidence>
<evidence type="ECO:0000256" key="1">
    <source>
        <dbReference type="SAM" id="MobiDB-lite"/>
    </source>
</evidence>
<proteinExistence type="predicted"/>
<protein>
    <recommendedName>
        <fullName evidence="2">Myb/SANT-like domain-containing protein</fullName>
    </recommendedName>
</protein>
<feature type="region of interest" description="Disordered" evidence="1">
    <location>
        <begin position="764"/>
        <end position="790"/>
    </location>
</feature>
<sequence>MSGQSQSCLSNGTERSRMQWTPLMERYFIDLMLEHLQRGNRVGHTFNKQAWTDMLTSFNANFGSQFDKDVLKTRYTNLWKQFNDVKSLLSQFGFSWDAARQMVVADDDSVWDIYLKSHPDTGCYRTKPVLNFDDLRVIYGHTVADGRYSLSSHDVRLDDKLQELHLVDGTGAIAISCSERTRTDWTAFMDQFFIELMVDQLGRGNQVDNGFNKKAWTDMLAIFNAKFGCQHGRRVLKNRFKKLLKYYRDITKLVKQGFSWNEQQQMLLADDDFWDAYVKAHPHARLYRSKTLPNYRDLELIFRNVSENETSNLQQEKNHEDVISEETKAGETKGSRNPSGTDRTRTYWTPPMDRCLINLLLEQVKHGNRLGQTFISQAWNDMITTFNERFNSQYDKDVLKNRYKHLRKQFNDVDHLLQHGGFSWDDTREMIDAEDHVWDSYTKAHPGARSLRVKTLPDYGNLRIIFGAKGTDTRYLHLAHNAHLSIDLPTLIAGEQKNGVFSNVYNAGSTIEWMESMERHFVDLMAEQVNNGNRIENVFNEEAWMRVAQAFNARWGLQSDKKVIMDQYLCLMKKHDDICNILSHNEFAWNETLQTIIAEDDVWDAYIKDHPDAISYKNKCLYFFHDLCKIFGKKVMEISDVKMSDLEQLHLIEENDFTIEVGMDETSENLVNISDIDISEQDMGRRRENDTDGSFGNMVVSGSNEIDNVAVETSGNLDVTSNNEISNQDTKRPRETDKDMTGYAKILSGDKQNPNEMPTNGTCGNLVTSGNTKMTHHVRKRPGTMSRDSTLPKKKLQMKEALSEMASAVKALMNKREKKNSSFEDALSVLQAMPDIDEELVMDASDLLEDETKAKIFLALDISLRKKWLLRKLRQ</sequence>
<feature type="domain" description="Myb/SANT-like" evidence="2">
    <location>
        <begin position="185"/>
        <end position="277"/>
    </location>
</feature>
<evidence type="ECO:0000259" key="2">
    <source>
        <dbReference type="Pfam" id="PF12776"/>
    </source>
</evidence>
<feature type="domain" description="Myb/SANT-like" evidence="2">
    <location>
        <begin position="19"/>
        <end position="114"/>
    </location>
</feature>
<organism evidence="3 4">
    <name type="scientific">Phaseolus coccineus</name>
    <name type="common">Scarlet runner bean</name>
    <name type="synonym">Phaseolus multiflorus</name>
    <dbReference type="NCBI Taxonomy" id="3886"/>
    <lineage>
        <taxon>Eukaryota</taxon>
        <taxon>Viridiplantae</taxon>
        <taxon>Streptophyta</taxon>
        <taxon>Embryophyta</taxon>
        <taxon>Tracheophyta</taxon>
        <taxon>Spermatophyta</taxon>
        <taxon>Magnoliopsida</taxon>
        <taxon>eudicotyledons</taxon>
        <taxon>Gunneridae</taxon>
        <taxon>Pentapetalae</taxon>
        <taxon>rosids</taxon>
        <taxon>fabids</taxon>
        <taxon>Fabales</taxon>
        <taxon>Fabaceae</taxon>
        <taxon>Papilionoideae</taxon>
        <taxon>50 kb inversion clade</taxon>
        <taxon>NPAAA clade</taxon>
        <taxon>indigoferoid/millettioid clade</taxon>
        <taxon>Phaseoleae</taxon>
        <taxon>Phaseolus</taxon>
    </lineage>
</organism>
<feature type="domain" description="Myb/SANT-like" evidence="2">
    <location>
        <begin position="512"/>
        <end position="606"/>
    </location>
</feature>
<comment type="caution">
    <text evidence="3">The sequence shown here is derived from an EMBL/GenBank/DDBJ whole genome shotgun (WGS) entry which is preliminary data.</text>
</comment>
<gene>
    <name evidence="3" type="ORF">VNO80_18055</name>
</gene>
<accession>A0AAN9MEK8</accession>
<dbReference type="AlphaFoldDB" id="A0AAN9MEK8"/>
<dbReference type="Pfam" id="PF12776">
    <property type="entry name" value="Myb_DNA-bind_3"/>
    <property type="match status" value="4"/>
</dbReference>
<dbReference type="PANTHER" id="PTHR46929:SF28">
    <property type="entry name" value="MYB_SANT-LIKE DNA-BINDING DOMAIN PROTEIN"/>
    <property type="match status" value="1"/>
</dbReference>
<keyword evidence="4" id="KW-1185">Reference proteome</keyword>
<dbReference type="Proteomes" id="UP001374584">
    <property type="component" value="Unassembled WGS sequence"/>
</dbReference>
<feature type="compositionally biased region" description="Basic and acidic residues" evidence="1">
    <location>
        <begin position="316"/>
        <end position="334"/>
    </location>
</feature>
<feature type="region of interest" description="Disordered" evidence="1">
    <location>
        <begin position="309"/>
        <end position="345"/>
    </location>
</feature>
<dbReference type="PANTHER" id="PTHR46929">
    <property type="entry name" value="EXPRESSED PROTEIN"/>
    <property type="match status" value="1"/>
</dbReference>
<feature type="compositionally biased region" description="Polar residues" evidence="1">
    <location>
        <begin position="764"/>
        <end position="773"/>
    </location>
</feature>
<evidence type="ECO:0000313" key="4">
    <source>
        <dbReference type="Proteomes" id="UP001374584"/>
    </source>
</evidence>
<dbReference type="EMBL" id="JAYMYR010000007">
    <property type="protein sequence ID" value="KAK7352631.1"/>
    <property type="molecule type" value="Genomic_DNA"/>
</dbReference>